<evidence type="ECO:0000313" key="2">
    <source>
        <dbReference type="Proteomes" id="UP000784294"/>
    </source>
</evidence>
<organism evidence="1 2">
    <name type="scientific">Protopolystoma xenopodis</name>
    <dbReference type="NCBI Taxonomy" id="117903"/>
    <lineage>
        <taxon>Eukaryota</taxon>
        <taxon>Metazoa</taxon>
        <taxon>Spiralia</taxon>
        <taxon>Lophotrochozoa</taxon>
        <taxon>Platyhelminthes</taxon>
        <taxon>Monogenea</taxon>
        <taxon>Polyopisthocotylea</taxon>
        <taxon>Polystomatidea</taxon>
        <taxon>Polystomatidae</taxon>
        <taxon>Protopolystoma</taxon>
    </lineage>
</organism>
<evidence type="ECO:0000313" key="1">
    <source>
        <dbReference type="EMBL" id="VEL13072.1"/>
    </source>
</evidence>
<dbReference type="Proteomes" id="UP000784294">
    <property type="component" value="Unassembled WGS sequence"/>
</dbReference>
<name>A0A3S5ACT5_9PLAT</name>
<comment type="caution">
    <text evidence="1">The sequence shown here is derived from an EMBL/GenBank/DDBJ whole genome shotgun (WGS) entry which is preliminary data.</text>
</comment>
<reference evidence="1" key="1">
    <citation type="submission" date="2018-11" db="EMBL/GenBank/DDBJ databases">
        <authorList>
            <consortium name="Pathogen Informatics"/>
        </authorList>
    </citation>
    <scope>NUCLEOTIDE SEQUENCE</scope>
</reference>
<accession>A0A3S5ACT5</accession>
<keyword evidence="2" id="KW-1185">Reference proteome</keyword>
<gene>
    <name evidence="1" type="ORF">PXEA_LOCUS6512</name>
</gene>
<protein>
    <submittedName>
        <fullName evidence="1">Uncharacterized protein</fullName>
    </submittedName>
</protein>
<proteinExistence type="predicted"/>
<dbReference type="EMBL" id="CAAALY010016705">
    <property type="protein sequence ID" value="VEL13072.1"/>
    <property type="molecule type" value="Genomic_DNA"/>
</dbReference>
<dbReference type="AlphaFoldDB" id="A0A3S5ACT5"/>
<sequence length="183" mass="19901">MVECTSVKQAFTGFSEFTFIGKSPCLGQTVARVAGTTWKEFMNQSVDPERGGVFEIPSSDANGSGLYGPNTSDQMVGACLASHQYKVVLEMRHDGGYRKCMEQTSSISQLSEGLSVVMTNVKTLLMIGNRSSDIVLRLGQSAVLSRRIWTLSILFRTRIPQDSGPATKSGRVNLFLCTFGGNK</sequence>